<dbReference type="InterPro" id="IPR052947">
    <property type="entry name" value="T6SS_Hcp1_domain"/>
</dbReference>
<dbReference type="STRING" id="371042.NG99_19090"/>
<dbReference type="InterPro" id="IPR003615">
    <property type="entry name" value="HNH_nuc"/>
</dbReference>
<dbReference type="InterPro" id="IPR058406">
    <property type="entry name" value="DUF8093"/>
</dbReference>
<evidence type="ECO:0000259" key="2">
    <source>
        <dbReference type="Pfam" id="PF26362"/>
    </source>
</evidence>
<dbReference type="GO" id="GO:0004519">
    <property type="term" value="F:endonuclease activity"/>
    <property type="evidence" value="ECO:0007669"/>
    <property type="project" value="UniProtKB-KW"/>
</dbReference>
<evidence type="ECO:0000313" key="4">
    <source>
        <dbReference type="Proteomes" id="UP000030351"/>
    </source>
</evidence>
<comment type="caution">
    <text evidence="3">The sequence shown here is derived from an EMBL/GenBank/DDBJ whole genome shotgun (WGS) entry which is preliminary data.</text>
</comment>
<keyword evidence="3" id="KW-0378">Hydrolase</keyword>
<dbReference type="InterPro" id="IPR044925">
    <property type="entry name" value="His-Me_finger_sf"/>
</dbReference>
<dbReference type="Proteomes" id="UP000030351">
    <property type="component" value="Unassembled WGS sequence"/>
</dbReference>
<reference evidence="3 4" key="1">
    <citation type="submission" date="2014-10" db="EMBL/GenBank/DDBJ databases">
        <title>Genome sequence of Erwinia typographi M043b.</title>
        <authorList>
            <person name="Chan K.-G."/>
            <person name="Tan W.-S."/>
        </authorList>
    </citation>
    <scope>NUCLEOTIDE SEQUENCE [LARGE SCALE GENOMIC DNA]</scope>
    <source>
        <strain evidence="3 4">M043b</strain>
    </source>
</reference>
<evidence type="ECO:0000256" key="1">
    <source>
        <dbReference type="SAM" id="MobiDB-lite"/>
    </source>
</evidence>
<feature type="domain" description="DUF8093" evidence="2">
    <location>
        <begin position="9"/>
        <end position="148"/>
    </location>
</feature>
<gene>
    <name evidence="3" type="ORF">NG99_19090</name>
</gene>
<evidence type="ECO:0000313" key="3">
    <source>
        <dbReference type="EMBL" id="KGT89441.1"/>
    </source>
</evidence>
<feature type="compositionally biased region" description="Basic and acidic residues" evidence="1">
    <location>
        <begin position="159"/>
        <end position="168"/>
    </location>
</feature>
<dbReference type="PANTHER" id="PTHR34319:SF7">
    <property type="entry name" value="HNH ENDONUCLEASE DOMAIN-CONTAINING PROTEIN"/>
    <property type="match status" value="1"/>
</dbReference>
<keyword evidence="4" id="KW-1185">Reference proteome</keyword>
<dbReference type="AlphaFoldDB" id="A0A0A3YVQ6"/>
<name>A0A0A3YVQ6_9GAMM</name>
<dbReference type="PANTHER" id="PTHR34319">
    <property type="entry name" value="MAJOR EXPORTED PROTEIN"/>
    <property type="match status" value="1"/>
</dbReference>
<dbReference type="eggNOG" id="COG3157">
    <property type="taxonomic scope" value="Bacteria"/>
</dbReference>
<dbReference type="CDD" id="cd00085">
    <property type="entry name" value="HNHc"/>
    <property type="match status" value="1"/>
</dbReference>
<proteinExistence type="predicted"/>
<dbReference type="SUPFAM" id="SSF54060">
    <property type="entry name" value="His-Me finger endonucleases"/>
    <property type="match status" value="1"/>
</dbReference>
<dbReference type="OrthoDB" id="6004892at2"/>
<dbReference type="EMBL" id="JRUQ01000055">
    <property type="protein sequence ID" value="KGT89441.1"/>
    <property type="molecule type" value="Genomic_DNA"/>
</dbReference>
<dbReference type="Pfam" id="PF26362">
    <property type="entry name" value="DUF8093"/>
    <property type="match status" value="1"/>
</dbReference>
<sequence>MSFSLPGTDLYYLAADNLDPERYEWILPPFRAWSRIGREYEFDDRHTYTGYVVNMRKRDGRTYAYQQPPHGPRQKEKLERMIFSGEVVMLDVRQSPGALFYINEGGLLICTDRHAFRFSGAERILREYTASVRRRDYRSRGGKPRPTSLSVGGYSVAPEQREQATKKPETFATLNSKAVGRLLAAGGIYHQNPEMFADTARKLGGEAAEGFDQVLNQQTAGSLIALSSLAAIGRGAVHPASVTELEKLKSFLGTYKGEKKLLQNIDIVKMDYVKRSNSDLALMRREFNNGIRRDFVNNVANHPDVVARVDSSQLQIMKTGRVPSGYQVHHKLPLEDSGTNDFSNLVLIKDSPEHPVFTTVQRQISRSLTPEGSNIVLWPVPRGVIYP</sequence>
<keyword evidence="3" id="KW-0540">Nuclease</keyword>
<organism evidence="3 4">
    <name type="scientific">Erwinia typographi</name>
    <dbReference type="NCBI Taxonomy" id="371042"/>
    <lineage>
        <taxon>Bacteria</taxon>
        <taxon>Pseudomonadati</taxon>
        <taxon>Pseudomonadota</taxon>
        <taxon>Gammaproteobacteria</taxon>
        <taxon>Enterobacterales</taxon>
        <taxon>Erwiniaceae</taxon>
        <taxon>Erwinia</taxon>
    </lineage>
</organism>
<feature type="region of interest" description="Disordered" evidence="1">
    <location>
        <begin position="136"/>
        <end position="168"/>
    </location>
</feature>
<keyword evidence="3" id="KW-0255">Endonuclease</keyword>
<accession>A0A0A3YVQ6</accession>
<protein>
    <submittedName>
        <fullName evidence="3">HNH endonuclease</fullName>
    </submittedName>
</protein>
<dbReference type="RefSeq" id="WP_034896424.1">
    <property type="nucleotide sequence ID" value="NZ_JRUQ01000055.1"/>
</dbReference>